<reference evidence="3 4" key="1">
    <citation type="journal article" date="2013" name="Stand. Genomic Sci.">
        <title>Genome sequence of the reddish-pigmented Rubellimicrobium thermophilum type strain (DSM 16684(T)), a member of the Roseobacter clade.</title>
        <authorList>
            <person name="Fiebig A."/>
            <person name="Riedel T."/>
            <person name="Gronow S."/>
            <person name="Petersen J."/>
            <person name="Klenk H.P."/>
            <person name="Goker M."/>
        </authorList>
    </citation>
    <scope>NUCLEOTIDE SEQUENCE [LARGE SCALE GENOMIC DNA]</scope>
    <source>
        <strain evidence="3 4">DSM 16684</strain>
    </source>
</reference>
<comment type="caution">
    <text evidence="3">The sequence shown here is derived from an EMBL/GenBank/DDBJ whole genome shotgun (WGS) entry which is preliminary data.</text>
</comment>
<keyword evidence="4" id="KW-1185">Reference proteome</keyword>
<organism evidence="3 4">
    <name type="scientific">Rubellimicrobium thermophilum DSM 16684</name>
    <dbReference type="NCBI Taxonomy" id="1123069"/>
    <lineage>
        <taxon>Bacteria</taxon>
        <taxon>Pseudomonadati</taxon>
        <taxon>Pseudomonadota</taxon>
        <taxon>Alphaproteobacteria</taxon>
        <taxon>Rhodobacterales</taxon>
        <taxon>Roseobacteraceae</taxon>
        <taxon>Rubellimicrobium</taxon>
    </lineage>
</organism>
<protein>
    <submittedName>
        <fullName evidence="3">Putative transmembrane protein</fullName>
    </submittedName>
</protein>
<keyword evidence="2" id="KW-0732">Signal</keyword>
<keyword evidence="1" id="KW-0472">Membrane</keyword>
<feature type="transmembrane region" description="Helical" evidence="1">
    <location>
        <begin position="227"/>
        <end position="251"/>
    </location>
</feature>
<dbReference type="AlphaFoldDB" id="S9SEL9"/>
<dbReference type="OrthoDB" id="9815212at2"/>
<gene>
    <name evidence="3" type="ORF">ruthe_02074</name>
</gene>
<sequence length="253" mass="27884">MMRWLLASLLLLLPAATSRGEEIVLGLSQDEVAITATFDGSDILIFGGVRRDRIPPPGTAPLEVIVTVSGPMERLTVRHAERRFGIWMNTSAVRVNAAPSFYAVATTGPLDEILTETENLRHSVSIPRAIRAIGNDVGNRDDYLEALIRLRMEQGAYVLLEGGVDFAEQTLFRTRIGLPANLTEGRYPTRIFLTRNGEVVDLFETAIEVRKVGLERWLFALSREQPVAYGLLALLLAIAAGWAASAAFQVVRR</sequence>
<dbReference type="STRING" id="1123069.ruthe_02074"/>
<feature type="signal peptide" evidence="2">
    <location>
        <begin position="1"/>
        <end position="20"/>
    </location>
</feature>
<evidence type="ECO:0000313" key="4">
    <source>
        <dbReference type="Proteomes" id="UP000015346"/>
    </source>
</evidence>
<feature type="chain" id="PRO_5004569295" evidence="2">
    <location>
        <begin position="21"/>
        <end position="253"/>
    </location>
</feature>
<dbReference type="EMBL" id="AOLV01000020">
    <property type="protein sequence ID" value="EPX84714.1"/>
    <property type="molecule type" value="Genomic_DNA"/>
</dbReference>
<evidence type="ECO:0000313" key="3">
    <source>
        <dbReference type="EMBL" id="EPX84714.1"/>
    </source>
</evidence>
<evidence type="ECO:0000256" key="2">
    <source>
        <dbReference type="SAM" id="SignalP"/>
    </source>
</evidence>
<dbReference type="Pfam" id="PF09608">
    <property type="entry name" value="Alph_Pro_TM"/>
    <property type="match status" value="1"/>
</dbReference>
<accession>S9SEL9</accession>
<keyword evidence="1" id="KW-1133">Transmembrane helix</keyword>
<keyword evidence="1 3" id="KW-0812">Transmembrane</keyword>
<proteinExistence type="predicted"/>
<dbReference type="InterPro" id="IPR019088">
    <property type="entry name" value="CHP02186-rel_TM"/>
</dbReference>
<dbReference type="Proteomes" id="UP000015346">
    <property type="component" value="Unassembled WGS sequence"/>
</dbReference>
<dbReference type="HOGENOM" id="CLU_068410_1_0_5"/>
<name>S9SEL9_9RHOB</name>
<evidence type="ECO:0000256" key="1">
    <source>
        <dbReference type="SAM" id="Phobius"/>
    </source>
</evidence>